<accession>A0A330M5B7</accession>
<name>A0A330M5B7_9GAMM</name>
<dbReference type="Proteomes" id="UP000250123">
    <property type="component" value="Chromosome SHEWBE"/>
</dbReference>
<evidence type="ECO:0000313" key="1">
    <source>
        <dbReference type="EMBL" id="SQH76230.1"/>
    </source>
</evidence>
<reference evidence="2" key="1">
    <citation type="submission" date="2018-06" db="EMBL/GenBank/DDBJ databases">
        <authorList>
            <person name="Cea G.-C."/>
            <person name="William W."/>
        </authorList>
    </citation>
    <scope>NUCLEOTIDE SEQUENCE [LARGE SCALE GENOMIC DNA]</scope>
    <source>
        <strain evidence="2">DB21MT-2</strain>
    </source>
</reference>
<sequence length="112" mass="12385">MHGAYIRRTKSEGAFQWPGFEQALRVQTQHQTTFDKRKDFTLLDPRSGHMGAKKQYFGCAAFNCFVARSDAVAELGTSHMDVVNVRNAWMQFLTKLSGGATSGVGIHAFLSG</sequence>
<protein>
    <submittedName>
        <fullName evidence="1">Uncharacterized protein</fullName>
    </submittedName>
</protein>
<gene>
    <name evidence="1" type="ORF">SHEWBE_2267</name>
</gene>
<dbReference type="AlphaFoldDB" id="A0A330M5B7"/>
<dbReference type="KEGG" id="sbk:SHEWBE_2267"/>
<dbReference type="EMBL" id="LS483452">
    <property type="protein sequence ID" value="SQH76230.1"/>
    <property type="molecule type" value="Genomic_DNA"/>
</dbReference>
<organism evidence="1 2">
    <name type="scientific">Shewanella benthica</name>
    <dbReference type="NCBI Taxonomy" id="43661"/>
    <lineage>
        <taxon>Bacteria</taxon>
        <taxon>Pseudomonadati</taxon>
        <taxon>Pseudomonadota</taxon>
        <taxon>Gammaproteobacteria</taxon>
        <taxon>Alteromonadales</taxon>
        <taxon>Shewanellaceae</taxon>
        <taxon>Shewanella</taxon>
    </lineage>
</organism>
<proteinExistence type="predicted"/>
<evidence type="ECO:0000313" key="2">
    <source>
        <dbReference type="Proteomes" id="UP000250123"/>
    </source>
</evidence>